<protein>
    <submittedName>
        <fullName evidence="1">Uncharacterized protein</fullName>
    </submittedName>
</protein>
<gene>
    <name evidence="1" type="ORF">EY643_05405</name>
</gene>
<keyword evidence="2" id="KW-1185">Reference proteome</keyword>
<evidence type="ECO:0000313" key="1">
    <source>
        <dbReference type="EMBL" id="QFU75130.1"/>
    </source>
</evidence>
<dbReference type="KEGG" id="halc:EY643_05405"/>
<organism evidence="1 2">
    <name type="scientific">Halioglobus maricola</name>
    <dbReference type="NCBI Taxonomy" id="2601894"/>
    <lineage>
        <taxon>Bacteria</taxon>
        <taxon>Pseudomonadati</taxon>
        <taxon>Pseudomonadota</taxon>
        <taxon>Gammaproteobacteria</taxon>
        <taxon>Cellvibrionales</taxon>
        <taxon>Halieaceae</taxon>
        <taxon>Halioglobus</taxon>
    </lineage>
</organism>
<dbReference type="Proteomes" id="UP000326287">
    <property type="component" value="Chromosome"/>
</dbReference>
<evidence type="ECO:0000313" key="2">
    <source>
        <dbReference type="Proteomes" id="UP000326287"/>
    </source>
</evidence>
<sequence>MADQEINLRKLLLEGVAIVASILIAFGIDSSWEEFQENKKREHALSALRSEFQATYAGAMSTRDYHKQEQEQLLQLLKLTREGPADLDAEEAIQLVQSAILFTTYLPPTGALDSLIGSGDLNSLLPAELRSNLVQFQKLLESLYRTQSWGLAFVNEELTIYLGERVPLVVFGFSDEQHRKKWSDYYSKEETAVYARELMGSLEFQNLIHTRLLIAALLENKTGLLAEDAGIICEMLGTECSTSEA</sequence>
<dbReference type="OrthoDB" id="1442330at2"/>
<dbReference type="EMBL" id="CP036422">
    <property type="protein sequence ID" value="QFU75130.1"/>
    <property type="molecule type" value="Genomic_DNA"/>
</dbReference>
<proteinExistence type="predicted"/>
<dbReference type="AlphaFoldDB" id="A0A5P9NH31"/>
<reference evidence="1 2" key="1">
    <citation type="submission" date="2019-02" db="EMBL/GenBank/DDBJ databases">
        <authorList>
            <person name="Li S.-H."/>
        </authorList>
    </citation>
    <scope>NUCLEOTIDE SEQUENCE [LARGE SCALE GENOMIC DNA]</scope>
    <source>
        <strain evidence="1 2">IMCC14385</strain>
    </source>
</reference>
<name>A0A5P9NH31_9GAMM</name>
<accession>A0A5P9NH31</accession>
<dbReference type="RefSeq" id="WP_152661236.1">
    <property type="nucleotide sequence ID" value="NZ_CP036422.1"/>
</dbReference>